<evidence type="ECO:0000259" key="1">
    <source>
        <dbReference type="SMART" id="SM00460"/>
    </source>
</evidence>
<dbReference type="InterPro" id="IPR038765">
    <property type="entry name" value="Papain-like_cys_pep_sf"/>
</dbReference>
<dbReference type="EMBL" id="CP046401">
    <property type="protein sequence ID" value="QGY44209.1"/>
    <property type="molecule type" value="Genomic_DNA"/>
</dbReference>
<protein>
    <recommendedName>
        <fullName evidence="1">Transglutaminase-like domain-containing protein</fullName>
    </recommendedName>
</protein>
<dbReference type="RefSeq" id="WP_158866084.1">
    <property type="nucleotide sequence ID" value="NZ_CP046401.1"/>
</dbReference>
<dbReference type="InterPro" id="IPR002931">
    <property type="entry name" value="Transglutaminase-like"/>
</dbReference>
<organism evidence="2 3">
    <name type="scientific">Maribellus comscasis</name>
    <dbReference type="NCBI Taxonomy" id="2681766"/>
    <lineage>
        <taxon>Bacteria</taxon>
        <taxon>Pseudomonadati</taxon>
        <taxon>Bacteroidota</taxon>
        <taxon>Bacteroidia</taxon>
        <taxon>Marinilabiliales</taxon>
        <taxon>Prolixibacteraceae</taxon>
        <taxon>Maribellus</taxon>
    </lineage>
</organism>
<sequence length="457" mass="53101">MSYQIYQTCTPAVSFQKINLLFLFTLFSIFGSSQNPFETSQNNLTIEMLMSTEINTLKKGNLKNLRAKYLFVPKSDERQKVISILYHSHPEADFTDILKGQYTWKKLHSNYSVSYDARIKTNNYLYPVKSTPFPVIDIPDSLKNFLRFDDIINQKKIIEKTALELVRHETELYNAVFNIGYWIYENIDYLRTGFETIESASTVFNTKFGDCDEISVLYLSMLRSVYIPSRLVSGIAKGEFGFNYHAWVEVFFENTGWVPFDATFRQFGYVDQSHIKLAQHHTVSEMFSTTWEFLPFFGDIEIESEELPVVSAQITAQQNVSTQNFTIQIFPFTEKVGIYSSYPVKILIKNNTPFFSSEMFYLNYASDVEINIEKEKYLLSFAPHETKEINLYLTYSGIKYSNYRYTSLFEVFNRTGINDTTTVIFYPGAKIISEKMATTILDTFSVPKVVDEHNNNF</sequence>
<accession>A0A6I6JSJ6</accession>
<dbReference type="Gene3D" id="3.10.620.30">
    <property type="match status" value="1"/>
</dbReference>
<proteinExistence type="predicted"/>
<dbReference type="SUPFAM" id="SSF54001">
    <property type="entry name" value="Cysteine proteinases"/>
    <property type="match status" value="1"/>
</dbReference>
<evidence type="ECO:0000313" key="3">
    <source>
        <dbReference type="Proteomes" id="UP000428260"/>
    </source>
</evidence>
<gene>
    <name evidence="2" type="ORF">GM418_11235</name>
</gene>
<dbReference type="SMART" id="SM00460">
    <property type="entry name" value="TGc"/>
    <property type="match status" value="1"/>
</dbReference>
<evidence type="ECO:0000313" key="2">
    <source>
        <dbReference type="EMBL" id="QGY44209.1"/>
    </source>
</evidence>
<feature type="domain" description="Transglutaminase-like" evidence="1">
    <location>
        <begin position="203"/>
        <end position="264"/>
    </location>
</feature>
<dbReference type="AlphaFoldDB" id="A0A6I6JSJ6"/>
<reference evidence="2 3" key="1">
    <citation type="submission" date="2019-11" db="EMBL/GenBank/DDBJ databases">
        <authorList>
            <person name="Zheng R.K."/>
            <person name="Sun C.M."/>
        </authorList>
    </citation>
    <scope>NUCLEOTIDE SEQUENCE [LARGE SCALE GENOMIC DNA]</scope>
    <source>
        <strain evidence="2 3">WC007</strain>
    </source>
</reference>
<dbReference type="PANTHER" id="PTHR33490:SF3">
    <property type="entry name" value="CONSERVED INTEGRAL MEMBRANE PROTEIN"/>
    <property type="match status" value="1"/>
</dbReference>
<name>A0A6I6JSJ6_9BACT</name>
<dbReference type="Proteomes" id="UP000428260">
    <property type="component" value="Chromosome"/>
</dbReference>
<dbReference type="KEGG" id="mcos:GM418_11235"/>
<keyword evidence="3" id="KW-1185">Reference proteome</keyword>
<dbReference type="Pfam" id="PF01841">
    <property type="entry name" value="Transglut_core"/>
    <property type="match status" value="1"/>
</dbReference>
<dbReference type="PANTHER" id="PTHR33490">
    <property type="entry name" value="BLR5614 PROTEIN-RELATED"/>
    <property type="match status" value="1"/>
</dbReference>